<gene>
    <name evidence="1" type="ORF">BJ554DRAFT_5088</name>
</gene>
<dbReference type="Proteomes" id="UP000673691">
    <property type="component" value="Unassembled WGS sequence"/>
</dbReference>
<comment type="caution">
    <text evidence="1">The sequence shown here is derived from an EMBL/GenBank/DDBJ whole genome shotgun (WGS) entry which is preliminary data.</text>
</comment>
<reference evidence="1 2" key="1">
    <citation type="journal article" name="Sci. Rep.">
        <title>Genome-scale phylogenetic analyses confirm Olpidium as the closest living zoosporic fungus to the non-flagellated, terrestrial fungi.</title>
        <authorList>
            <person name="Chang Y."/>
            <person name="Rochon D."/>
            <person name="Sekimoto S."/>
            <person name="Wang Y."/>
            <person name="Chovatia M."/>
            <person name="Sandor L."/>
            <person name="Salamov A."/>
            <person name="Grigoriev I.V."/>
            <person name="Stajich J.E."/>
            <person name="Spatafora J.W."/>
        </authorList>
    </citation>
    <scope>NUCLEOTIDE SEQUENCE [LARGE SCALE GENOMIC DNA]</scope>
    <source>
        <strain evidence="1">S191</strain>
    </source>
</reference>
<evidence type="ECO:0000313" key="2">
    <source>
        <dbReference type="Proteomes" id="UP000673691"/>
    </source>
</evidence>
<keyword evidence="2" id="KW-1185">Reference proteome</keyword>
<feature type="non-terminal residue" evidence="1">
    <location>
        <position position="1"/>
    </location>
</feature>
<dbReference type="AlphaFoldDB" id="A0A8H7ZL95"/>
<proteinExistence type="predicted"/>
<evidence type="ECO:0000313" key="1">
    <source>
        <dbReference type="EMBL" id="KAG5455485.1"/>
    </source>
</evidence>
<organism evidence="1 2">
    <name type="scientific">Olpidium bornovanus</name>
    <dbReference type="NCBI Taxonomy" id="278681"/>
    <lineage>
        <taxon>Eukaryota</taxon>
        <taxon>Fungi</taxon>
        <taxon>Fungi incertae sedis</taxon>
        <taxon>Olpidiomycota</taxon>
        <taxon>Olpidiomycotina</taxon>
        <taxon>Olpidiomycetes</taxon>
        <taxon>Olpidiales</taxon>
        <taxon>Olpidiaceae</taxon>
        <taxon>Olpidium</taxon>
    </lineage>
</organism>
<accession>A0A8H7ZL95</accession>
<protein>
    <submittedName>
        <fullName evidence="1">Uncharacterized protein</fullName>
    </submittedName>
</protein>
<dbReference type="EMBL" id="JAEFCI010013305">
    <property type="protein sequence ID" value="KAG5455485.1"/>
    <property type="molecule type" value="Genomic_DNA"/>
</dbReference>
<sequence>LNFGINHERPPVPAANKLADLLHAHITTTQNSIRRAQELQAAAYDANRVYIYTFARGDLVLLGRAGLELHNSPLSNKHSSSV</sequence>
<name>A0A8H7ZL95_9FUNG</name>